<dbReference type="GO" id="GO:0007204">
    <property type="term" value="P:positive regulation of cytosolic calcium ion concentration"/>
    <property type="evidence" value="ECO:0007669"/>
    <property type="project" value="Ensembl"/>
</dbReference>
<evidence type="ECO:0000256" key="11">
    <source>
        <dbReference type="ARBA" id="ARBA00023157"/>
    </source>
</evidence>
<dbReference type="CDD" id="cd00042">
    <property type="entry name" value="CY"/>
    <property type="match status" value="3"/>
</dbReference>
<evidence type="ECO:0000256" key="4">
    <source>
        <dbReference type="ARBA" id="ARBA00022690"/>
    </source>
</evidence>
<keyword evidence="5" id="KW-0356">Hemostasis</keyword>
<accession>H0X3B3</accession>
<dbReference type="InterPro" id="IPR050735">
    <property type="entry name" value="Kininogen_Fetuin_HRG"/>
</dbReference>
<keyword evidence="18" id="KW-1185">Reference proteome</keyword>
<dbReference type="GO" id="GO:0005179">
    <property type="term" value="F:hormone activity"/>
    <property type="evidence" value="ECO:0007669"/>
    <property type="project" value="Ensembl"/>
</dbReference>
<keyword evidence="10" id="KW-0094">Blood coagulation</keyword>
<feature type="chain" id="PRO_5003545083" evidence="15">
    <location>
        <begin position="24"/>
        <end position="646"/>
    </location>
</feature>
<reference evidence="17" key="2">
    <citation type="submission" date="2025-08" db="UniProtKB">
        <authorList>
            <consortium name="Ensembl"/>
        </authorList>
    </citation>
    <scope>IDENTIFICATION</scope>
</reference>
<dbReference type="PRINTS" id="PR00334">
    <property type="entry name" value="KININOGEN"/>
</dbReference>
<dbReference type="GO" id="GO:0007596">
    <property type="term" value="P:blood coagulation"/>
    <property type="evidence" value="ECO:0007669"/>
    <property type="project" value="UniProtKB-KW"/>
</dbReference>
<evidence type="ECO:0000256" key="2">
    <source>
        <dbReference type="ARBA" id="ARBA00022429"/>
    </source>
</evidence>
<evidence type="ECO:0000256" key="13">
    <source>
        <dbReference type="ARBA" id="ARBA00023198"/>
    </source>
</evidence>
<reference evidence="18" key="1">
    <citation type="submission" date="2011-03" db="EMBL/GenBank/DDBJ databases">
        <title>Version 3 of the genome sequence of Otolemur garnettii (Bushbaby).</title>
        <authorList>
            <consortium name="The Broad Institute Genome Sequencing Platform"/>
            <person name="Di Palma F."/>
            <person name="Johnson J."/>
            <person name="Lander E.S."/>
            <person name="Lindblad-Toh K."/>
            <person name="Jaffe D.B."/>
            <person name="Gnerre S."/>
            <person name="MacCallum I."/>
            <person name="Przybylski D."/>
            <person name="Ribeiro F.J."/>
            <person name="Burton J.N."/>
            <person name="Walker B.J."/>
            <person name="Sharpe T."/>
            <person name="Hall G."/>
        </authorList>
    </citation>
    <scope>NUCLEOTIDE SEQUENCE [LARGE SCALE GENOMIC DNA]</scope>
</reference>
<dbReference type="FunCoup" id="H0X3B3">
    <property type="interactions" value="723"/>
</dbReference>
<feature type="region of interest" description="Disordered" evidence="14">
    <location>
        <begin position="392"/>
        <end position="476"/>
    </location>
</feature>
<keyword evidence="11" id="KW-1015">Disulfide bond</keyword>
<keyword evidence="6" id="KW-0789">Thiol protease inhibitor</keyword>
<keyword evidence="13" id="KW-0395">Inflammatory response</keyword>
<feature type="domain" description="Cystatin kininogen-type" evidence="16">
    <location>
        <begin position="28"/>
        <end position="132"/>
    </location>
</feature>
<dbReference type="InterPro" id="IPR000010">
    <property type="entry name" value="Cystatin_dom"/>
</dbReference>
<dbReference type="STRING" id="30611.ENSOGAP00000009600"/>
<dbReference type="InterPro" id="IPR046350">
    <property type="entry name" value="Cystatin_sf"/>
</dbReference>
<feature type="domain" description="Cystatin kininogen-type" evidence="16">
    <location>
        <begin position="151"/>
        <end position="254"/>
    </location>
</feature>
<dbReference type="GeneTree" id="ENSGT00950000182930"/>
<dbReference type="OMA" id="DQGHGHQ"/>
<dbReference type="GO" id="GO:0004869">
    <property type="term" value="F:cysteine-type endopeptidase inhibitor activity"/>
    <property type="evidence" value="ECO:0007669"/>
    <property type="project" value="UniProtKB-KW"/>
</dbReference>
<evidence type="ECO:0000256" key="7">
    <source>
        <dbReference type="ARBA" id="ARBA00022729"/>
    </source>
</evidence>
<evidence type="ECO:0000256" key="10">
    <source>
        <dbReference type="ARBA" id="ARBA00023084"/>
    </source>
</evidence>
<dbReference type="PROSITE" id="PS00287">
    <property type="entry name" value="CYSTATIN"/>
    <property type="match status" value="1"/>
</dbReference>
<feature type="signal peptide" evidence="15">
    <location>
        <begin position="1"/>
        <end position="23"/>
    </location>
</feature>
<dbReference type="FunFam" id="3.10.450.10:FF:000008">
    <property type="entry name" value="Kininogen 1"/>
    <property type="match status" value="1"/>
</dbReference>
<name>H0X3B3_OTOGA</name>
<evidence type="ECO:0000256" key="9">
    <source>
        <dbReference type="ARBA" id="ARBA00022858"/>
    </source>
</evidence>
<proteinExistence type="predicted"/>
<dbReference type="EMBL" id="AAQR03094674">
    <property type="status" value="NOT_ANNOTATED_CDS"/>
    <property type="molecule type" value="Genomic_DNA"/>
</dbReference>
<dbReference type="SUPFAM" id="SSF54403">
    <property type="entry name" value="Cystatin/monellin"/>
    <property type="match status" value="3"/>
</dbReference>
<feature type="region of interest" description="Disordered" evidence="14">
    <location>
        <begin position="490"/>
        <end position="554"/>
    </location>
</feature>
<comment type="subcellular location">
    <subcellularLocation>
        <location evidence="1">Secreted</location>
        <location evidence="1">Extracellular space</location>
    </subcellularLocation>
</comment>
<dbReference type="AlphaFoldDB" id="H0X3B3"/>
<organism evidence="17 18">
    <name type="scientific">Otolemur garnettii</name>
    <name type="common">Small-eared galago</name>
    <name type="synonym">Garnett's greater bushbaby</name>
    <dbReference type="NCBI Taxonomy" id="30611"/>
    <lineage>
        <taxon>Eukaryota</taxon>
        <taxon>Metazoa</taxon>
        <taxon>Chordata</taxon>
        <taxon>Craniata</taxon>
        <taxon>Vertebrata</taxon>
        <taxon>Euteleostomi</taxon>
        <taxon>Mammalia</taxon>
        <taxon>Eutheria</taxon>
        <taxon>Euarchontoglires</taxon>
        <taxon>Primates</taxon>
        <taxon>Strepsirrhini</taxon>
        <taxon>Lorisiformes</taxon>
        <taxon>Galagidae</taxon>
        <taxon>Otolemur</taxon>
    </lineage>
</organism>
<feature type="compositionally biased region" description="Polar residues" evidence="14">
    <location>
        <begin position="526"/>
        <end position="541"/>
    </location>
</feature>
<dbReference type="GO" id="GO:0007162">
    <property type="term" value="P:negative regulation of cell adhesion"/>
    <property type="evidence" value="ECO:0007669"/>
    <property type="project" value="Ensembl"/>
</dbReference>
<feature type="compositionally biased region" description="Basic residues" evidence="14">
    <location>
        <begin position="454"/>
        <end position="476"/>
    </location>
</feature>
<feature type="domain" description="Cystatin kininogen-type" evidence="16">
    <location>
        <begin position="273"/>
        <end position="376"/>
    </location>
</feature>
<evidence type="ECO:0000256" key="12">
    <source>
        <dbReference type="ARBA" id="ARBA00023180"/>
    </source>
</evidence>
<keyword evidence="2" id="KW-0840">Vasodilator</keyword>
<dbReference type="eggNOG" id="ENOG502RYAC">
    <property type="taxonomic scope" value="Eukaryota"/>
</dbReference>
<evidence type="ECO:0000313" key="18">
    <source>
        <dbReference type="Proteomes" id="UP000005225"/>
    </source>
</evidence>
<dbReference type="SMART" id="SM00043">
    <property type="entry name" value="CY"/>
    <property type="match status" value="3"/>
</dbReference>
<evidence type="ECO:0000256" key="15">
    <source>
        <dbReference type="SAM" id="SignalP"/>
    </source>
</evidence>
<dbReference type="GO" id="GO:0045861">
    <property type="term" value="P:negative regulation of proteolysis"/>
    <property type="evidence" value="ECO:0007669"/>
    <property type="project" value="Ensembl"/>
</dbReference>
<keyword evidence="4" id="KW-0646">Protease inhibitor</keyword>
<dbReference type="GO" id="GO:0030195">
    <property type="term" value="P:negative regulation of blood coagulation"/>
    <property type="evidence" value="ECO:0007669"/>
    <property type="project" value="Ensembl"/>
</dbReference>
<dbReference type="PROSITE" id="PS51647">
    <property type="entry name" value="CYSTATIN_KININOGEN"/>
    <property type="match status" value="3"/>
</dbReference>
<evidence type="ECO:0000256" key="6">
    <source>
        <dbReference type="ARBA" id="ARBA00022704"/>
    </source>
</evidence>
<dbReference type="PANTHER" id="PTHR13814:SF12">
    <property type="entry name" value="KININOGEN-1"/>
    <property type="match status" value="1"/>
</dbReference>
<evidence type="ECO:0000256" key="3">
    <source>
        <dbReference type="ARBA" id="ARBA00022525"/>
    </source>
</evidence>
<dbReference type="EMBL" id="AAQR03094676">
    <property type="status" value="NOT_ANNOTATED_CDS"/>
    <property type="molecule type" value="Genomic_DNA"/>
</dbReference>
<keyword evidence="8" id="KW-0677">Repeat</keyword>
<dbReference type="InterPro" id="IPR027358">
    <property type="entry name" value="Kininogen-type_cystatin_dom"/>
</dbReference>
<keyword evidence="7 15" id="KW-0732">Signal</keyword>
<keyword evidence="12" id="KW-0325">Glycoprotein</keyword>
<reference evidence="17" key="3">
    <citation type="submission" date="2025-09" db="UniProtKB">
        <authorList>
            <consortium name="Ensembl"/>
        </authorList>
    </citation>
    <scope>IDENTIFICATION</scope>
</reference>
<sequence length="646" mass="72009">MKLIAILFLCSRLLASLTQESLAKEVDCNDEELFKAVDVALKKYNGQNESGNQFVLYRITGGTKVVNPDIFYTIKYQIKEGDCPVQSGKTWQDCDYKNATEAATGECTATVGVRGNKKFSVASQTCKITPAEGPVVTARYDCLGCVHPISTDSPDLEPILRHSIQHFNNKSSNSHLFVLSEVKRAQRQVVAGWNFEVTYSIVQTNCSKEEFLFLTPDCKSLLNGEIGECTDNAYMDTQLRIASFSQDCEIYPAEDFVQPPVKICPGCPRDIPVNSPDLEEPLTHSIAKLNAENNGTFYFKIDTVTKATVQVCKGKKFFLEFIARETTCSKESDKESAGSCETKTAGQRLHCSADVYVIPWEKKIYPTVNCQPLGTISLMKRPPGFSPFRSVQAEEVKEGTSVSLPHTSMVPVQDEEQDPRKEQGSTKGHGWDHEKQVKHEHGHDHDHKHEHNQGHGHQRGHGLGHGHKKQHGVGHHGHQLELEYDLEHQRGHSLDHRHKYKHGHGHGKHKHKGKNNGNFDSKTGHLVSSSEDSTTLSAQTQEKTEGPTPIPSLAPPDVVVTFSEFQDSDLIATMIPNILPAPTESDDDWIPDIQIKPNSLSFTPISDFPEITSPKCPGRPWKPVNEMNPNTEMKEFPDFNLSDALF</sequence>
<keyword evidence="9" id="KW-0838">Vasoactive</keyword>
<evidence type="ECO:0000256" key="5">
    <source>
        <dbReference type="ARBA" id="ARBA00022696"/>
    </source>
</evidence>
<evidence type="ECO:0000256" key="1">
    <source>
        <dbReference type="ARBA" id="ARBA00004239"/>
    </source>
</evidence>
<feature type="compositionally biased region" description="Basic and acidic residues" evidence="14">
    <location>
        <begin position="418"/>
        <end position="453"/>
    </location>
</feature>
<dbReference type="GO" id="GO:0006954">
    <property type="term" value="P:inflammatory response"/>
    <property type="evidence" value="ECO:0007669"/>
    <property type="project" value="UniProtKB-KW"/>
</dbReference>
<evidence type="ECO:0000256" key="8">
    <source>
        <dbReference type="ARBA" id="ARBA00022737"/>
    </source>
</evidence>
<dbReference type="HOGENOM" id="CLU_029531_0_0_1"/>
<dbReference type="Proteomes" id="UP000005225">
    <property type="component" value="Unassembled WGS sequence"/>
</dbReference>
<dbReference type="PANTHER" id="PTHR13814">
    <property type="entry name" value="FETUIN"/>
    <property type="match status" value="1"/>
</dbReference>
<evidence type="ECO:0000313" key="17">
    <source>
        <dbReference type="Ensembl" id="ENSOGAP00000009600.2"/>
    </source>
</evidence>
<dbReference type="GO" id="GO:0042311">
    <property type="term" value="P:vasodilation"/>
    <property type="evidence" value="ECO:0007669"/>
    <property type="project" value="UniProtKB-KW"/>
</dbReference>
<dbReference type="GO" id="GO:0072562">
    <property type="term" value="C:blood microparticle"/>
    <property type="evidence" value="ECO:0007669"/>
    <property type="project" value="TreeGrafter"/>
</dbReference>
<dbReference type="InParanoid" id="H0X3B3"/>
<dbReference type="Ensembl" id="ENSOGAT00000010730.2">
    <property type="protein sequence ID" value="ENSOGAP00000009600.2"/>
    <property type="gene ID" value="ENSOGAG00000010727.2"/>
</dbReference>
<evidence type="ECO:0000256" key="14">
    <source>
        <dbReference type="SAM" id="MobiDB-lite"/>
    </source>
</evidence>
<dbReference type="InterPro" id="IPR002395">
    <property type="entry name" value="Kininogen"/>
</dbReference>
<protein>
    <submittedName>
        <fullName evidence="17">Kininogen 1</fullName>
    </submittedName>
</protein>
<dbReference type="EMBL" id="AAQR03094675">
    <property type="status" value="NOT_ANNOTATED_CDS"/>
    <property type="molecule type" value="Genomic_DNA"/>
</dbReference>
<dbReference type="InterPro" id="IPR018073">
    <property type="entry name" value="Prot_inh_cystat_CS"/>
</dbReference>
<feature type="compositionally biased region" description="Basic residues" evidence="14">
    <location>
        <begin position="495"/>
        <end position="514"/>
    </location>
</feature>
<dbReference type="FunFam" id="3.10.450.10:FF:000002">
    <property type="entry name" value="Kininogen 1"/>
    <property type="match status" value="2"/>
</dbReference>
<evidence type="ECO:0000259" key="16">
    <source>
        <dbReference type="PROSITE" id="PS51647"/>
    </source>
</evidence>
<dbReference type="Pfam" id="PF00031">
    <property type="entry name" value="Cystatin"/>
    <property type="match status" value="3"/>
</dbReference>
<dbReference type="Gene3D" id="3.10.450.10">
    <property type="match status" value="3"/>
</dbReference>
<keyword evidence="3" id="KW-0964">Secreted</keyword>